<evidence type="ECO:0000313" key="6">
    <source>
        <dbReference type="EMBL" id="NEE04432.1"/>
    </source>
</evidence>
<keyword evidence="2" id="KW-0288">FMN</keyword>
<name>A0A6L9SJ45_9ACTN</name>
<comment type="caution">
    <text evidence="6">The sequence shown here is derived from an EMBL/GenBank/DDBJ whole genome shotgun (WGS) entry which is preliminary data.</text>
</comment>
<protein>
    <submittedName>
        <fullName evidence="6">LLM class F420-dependent oxidoreductase</fullName>
    </submittedName>
</protein>
<dbReference type="InterPro" id="IPR036661">
    <property type="entry name" value="Luciferase-like_sf"/>
</dbReference>
<sequence>MTASHPLHIGVKLSQQLTTIDELTAFWQTADEAGFDHLWNYDHFAALPPEPDVLPGDVFEAWTLLGAMAQATERIRIGCMVTGNTYRHPAVLAKMAVTVDHLSAGRLEFGLGAAWVEEEHTMLGIEFGTLRERIDRFEEACQVVRALWTEERATFDGRHYRLSEAYANPKPVQRPYPPIWVGGRGRQRTLRIAAQYADVWNVPNADAEEIADLSAVLDRHCDDVGRDPEEIRRSSQLRFEGSVDELVRNVDQHVSMGISEIIVYVPPGNAVADLERIATALPRLR</sequence>
<dbReference type="NCBIfam" id="TIGR03619">
    <property type="entry name" value="F420_Rv2161c"/>
    <property type="match status" value="1"/>
</dbReference>
<proteinExistence type="predicted"/>
<feature type="domain" description="Luciferase-like" evidence="5">
    <location>
        <begin position="8"/>
        <end position="237"/>
    </location>
</feature>
<keyword evidence="3" id="KW-0560">Oxidoreductase</keyword>
<dbReference type="InterPro" id="IPR050172">
    <property type="entry name" value="SsuD_RutA_monooxygenase"/>
</dbReference>
<dbReference type="Pfam" id="PF00296">
    <property type="entry name" value="Bac_luciferase"/>
    <property type="match status" value="1"/>
</dbReference>
<dbReference type="PANTHER" id="PTHR42847">
    <property type="entry name" value="ALKANESULFONATE MONOOXYGENASE"/>
    <property type="match status" value="1"/>
</dbReference>
<evidence type="ECO:0000259" key="5">
    <source>
        <dbReference type="Pfam" id="PF00296"/>
    </source>
</evidence>
<keyword evidence="1" id="KW-0285">Flavoprotein</keyword>
<evidence type="ECO:0000313" key="7">
    <source>
        <dbReference type="Proteomes" id="UP000475214"/>
    </source>
</evidence>
<dbReference type="GO" id="GO:0008726">
    <property type="term" value="F:alkanesulfonate monooxygenase activity"/>
    <property type="evidence" value="ECO:0007669"/>
    <property type="project" value="TreeGrafter"/>
</dbReference>
<dbReference type="Gene3D" id="3.20.20.30">
    <property type="entry name" value="Luciferase-like domain"/>
    <property type="match status" value="1"/>
</dbReference>
<reference evidence="6 7" key="1">
    <citation type="submission" date="2020-02" db="EMBL/GenBank/DDBJ databases">
        <authorList>
            <person name="Li X.-J."/>
            <person name="Han X.-M."/>
        </authorList>
    </citation>
    <scope>NUCLEOTIDE SEQUENCE [LARGE SCALE GENOMIC DNA]</scope>
    <source>
        <strain evidence="6 7">CCTCC AB 2017055</strain>
    </source>
</reference>
<dbReference type="EMBL" id="JAAGOA010000034">
    <property type="protein sequence ID" value="NEE04432.1"/>
    <property type="molecule type" value="Genomic_DNA"/>
</dbReference>
<organism evidence="6 7">
    <name type="scientific">Phytoactinopolyspora halotolerans</name>
    <dbReference type="NCBI Taxonomy" id="1981512"/>
    <lineage>
        <taxon>Bacteria</taxon>
        <taxon>Bacillati</taxon>
        <taxon>Actinomycetota</taxon>
        <taxon>Actinomycetes</taxon>
        <taxon>Jiangellales</taxon>
        <taxon>Jiangellaceae</taxon>
        <taxon>Phytoactinopolyspora</taxon>
    </lineage>
</organism>
<keyword evidence="4" id="KW-0503">Monooxygenase</keyword>
<evidence type="ECO:0000256" key="2">
    <source>
        <dbReference type="ARBA" id="ARBA00022643"/>
    </source>
</evidence>
<dbReference type="RefSeq" id="WP_163744958.1">
    <property type="nucleotide sequence ID" value="NZ_JAAGOA010000034.1"/>
</dbReference>
<evidence type="ECO:0000256" key="4">
    <source>
        <dbReference type="ARBA" id="ARBA00023033"/>
    </source>
</evidence>
<evidence type="ECO:0000256" key="1">
    <source>
        <dbReference type="ARBA" id="ARBA00022630"/>
    </source>
</evidence>
<gene>
    <name evidence="6" type="ORF">G1H10_30120</name>
</gene>
<dbReference type="InterPro" id="IPR011251">
    <property type="entry name" value="Luciferase-like_dom"/>
</dbReference>
<dbReference type="SUPFAM" id="SSF51679">
    <property type="entry name" value="Bacterial luciferase-like"/>
    <property type="match status" value="1"/>
</dbReference>
<dbReference type="GO" id="GO:0046306">
    <property type="term" value="P:alkanesulfonate catabolic process"/>
    <property type="evidence" value="ECO:0007669"/>
    <property type="project" value="TreeGrafter"/>
</dbReference>
<evidence type="ECO:0000256" key="3">
    <source>
        <dbReference type="ARBA" id="ARBA00023002"/>
    </source>
</evidence>
<dbReference type="AlphaFoldDB" id="A0A6L9SJ45"/>
<dbReference type="PANTHER" id="PTHR42847:SF8">
    <property type="entry name" value="CONSERVED PROTEIN"/>
    <property type="match status" value="1"/>
</dbReference>
<accession>A0A6L9SJ45</accession>
<dbReference type="Proteomes" id="UP000475214">
    <property type="component" value="Unassembled WGS sequence"/>
</dbReference>
<dbReference type="InterPro" id="IPR019921">
    <property type="entry name" value="Lucif-like_OxRdtase_Rv2161c"/>
</dbReference>
<dbReference type="NCBIfam" id="TIGR03560">
    <property type="entry name" value="F420_Rv1855c"/>
    <property type="match status" value="1"/>
</dbReference>
<keyword evidence="7" id="KW-1185">Reference proteome</keyword>
<dbReference type="InterPro" id="IPR019952">
    <property type="entry name" value="F420_OxRdatse_Rv1855c_pred"/>
</dbReference>